<protein>
    <recommendedName>
        <fullName evidence="1">Ig-like domain-containing protein</fullName>
    </recommendedName>
</protein>
<organism evidence="2 3">
    <name type="scientific">Rurimicrobium arvi</name>
    <dbReference type="NCBI Taxonomy" id="2049916"/>
    <lineage>
        <taxon>Bacteria</taxon>
        <taxon>Pseudomonadati</taxon>
        <taxon>Bacteroidota</taxon>
        <taxon>Chitinophagia</taxon>
        <taxon>Chitinophagales</taxon>
        <taxon>Chitinophagaceae</taxon>
        <taxon>Rurimicrobium</taxon>
    </lineage>
</organism>
<gene>
    <name evidence="2" type="ORF">GCM10023092_12870</name>
</gene>
<dbReference type="NCBIfam" id="TIGR04131">
    <property type="entry name" value="Bac_Flav_CTERM"/>
    <property type="match status" value="1"/>
</dbReference>
<sequence>MIFAKQLSMKNFYYRIGGLFAGLFLAVQPQAKAQLSGTEAFLQGDHVEVGIATNGAFGSGTNAPAGYHPRGAGSLLGFIADPDKDGWTVGTPDYFGDYFLPGSPQEGWDIQYNGVWAKAWRGSGATSFTGGLTGSCTAYSVVGDRISATWEGTSGPLKIRAVTTLRKDKVYFITKVTVKNTSSSTVNRVYYERTVDPDNEVTVGGGYVTINKFEYQLPNKSQKTLVSATGQTFGAYLGLGTKDCRAKPYIVIAGLEPTDSLSQIFNANSKQINNTILDIDTPDTAYINDVGIGVVFNLGNLAPGDSTNLSYAYVLSKDDLDSAFADISPVWEYEGTLYESGDTVKLCRAKGSPTIRQDLNIAYGSGYSWTWSARPGLSNLTGTDNEIDLGMNTVTYVAKPNEAFGCVDSMVITIQPFQIPDPPAVVSPVTYCRFGSAAPLSASGLPGATMLYYTSATGGTPVTSLIPSTNIAGTYTFYASQLNGICESGRTPITIIVNPIPAIDSFTSSDPTYCGAKDGWIRFKVDHPGTTYTVYYDFNGKGQPAVTATSDGDGYILLSGLVRGSYTAIYVVNSFGCVSTTYFGPIDLLGPTGPSPVISNNGPLCAGDTLKLFTAVRAETDYLWTGPDGFTSTEAQPQLVVTSASGGIYYLVTTYKFCQSDPAMTTVVVAPSPGDPKLKDQNLCEGSLLNVEVLAEPFTDYIWNGGFDGFTANTASFKRQNVTKDNAGRYILTARTETGCLRSDTMYVTVDERVTLSVSADTAFCYGDTISLIATTNTTNIFWSPSTGMNDSTSRTPRISPAGSTKYTVTAKSDHAACPDTSGQVSVTVIPTPQVTGYDTLVRMNIPYTLLPTYGQDVVKYRWEPADSLSCANCPNPVFNSSKDMTYIIYASNTQGCTGHDTMIVRVFCDGANITMPNAFTPNNDGTNDIFYVRGTGFTVKSFAIYNRLGQEVFRKENFNANDPKFGWDGTFNGQAISDASGFVYMLEAVCLHSNNEPILIKGTVLMIK</sequence>
<dbReference type="InterPro" id="IPR013783">
    <property type="entry name" value="Ig-like_fold"/>
</dbReference>
<dbReference type="EMBL" id="BAABEZ010000018">
    <property type="protein sequence ID" value="GAA4453040.1"/>
    <property type="molecule type" value="Genomic_DNA"/>
</dbReference>
<dbReference type="InterPro" id="IPR026341">
    <property type="entry name" value="T9SS_type_B"/>
</dbReference>
<comment type="caution">
    <text evidence="2">The sequence shown here is derived from an EMBL/GenBank/DDBJ whole genome shotgun (WGS) entry which is preliminary data.</text>
</comment>
<name>A0ABP8MQ65_9BACT</name>
<dbReference type="Pfam" id="PF19081">
    <property type="entry name" value="Ig_7"/>
    <property type="match status" value="1"/>
</dbReference>
<feature type="domain" description="Ig-like" evidence="1">
    <location>
        <begin position="420"/>
        <end position="499"/>
    </location>
</feature>
<dbReference type="InterPro" id="IPR044023">
    <property type="entry name" value="Ig_7"/>
</dbReference>
<dbReference type="Pfam" id="PF13585">
    <property type="entry name" value="CHU_C"/>
    <property type="match status" value="1"/>
</dbReference>
<dbReference type="Proteomes" id="UP001501410">
    <property type="component" value="Unassembled WGS sequence"/>
</dbReference>
<reference evidence="3" key="1">
    <citation type="journal article" date="2019" name="Int. J. Syst. Evol. Microbiol.">
        <title>The Global Catalogue of Microorganisms (GCM) 10K type strain sequencing project: providing services to taxonomists for standard genome sequencing and annotation.</title>
        <authorList>
            <consortium name="The Broad Institute Genomics Platform"/>
            <consortium name="The Broad Institute Genome Sequencing Center for Infectious Disease"/>
            <person name="Wu L."/>
            <person name="Ma J."/>
        </authorList>
    </citation>
    <scope>NUCLEOTIDE SEQUENCE [LARGE SCALE GENOMIC DNA]</scope>
    <source>
        <strain evidence="3">JCM 31921</strain>
    </source>
</reference>
<accession>A0ABP8MQ65</accession>
<evidence type="ECO:0000313" key="2">
    <source>
        <dbReference type="EMBL" id="GAA4453040.1"/>
    </source>
</evidence>
<keyword evidence="3" id="KW-1185">Reference proteome</keyword>
<evidence type="ECO:0000313" key="3">
    <source>
        <dbReference type="Proteomes" id="UP001501410"/>
    </source>
</evidence>
<evidence type="ECO:0000259" key="1">
    <source>
        <dbReference type="Pfam" id="PF19081"/>
    </source>
</evidence>
<dbReference type="Gene3D" id="2.60.40.10">
    <property type="entry name" value="Immunoglobulins"/>
    <property type="match status" value="2"/>
</dbReference>
<proteinExistence type="predicted"/>